<protein>
    <submittedName>
        <fullName evidence="2">Uncharacterized protein</fullName>
    </submittedName>
</protein>
<feature type="compositionally biased region" description="Basic and acidic residues" evidence="1">
    <location>
        <begin position="195"/>
        <end position="213"/>
    </location>
</feature>
<feature type="compositionally biased region" description="Acidic residues" evidence="1">
    <location>
        <begin position="323"/>
        <end position="337"/>
    </location>
</feature>
<feature type="region of interest" description="Disordered" evidence="1">
    <location>
        <begin position="189"/>
        <end position="213"/>
    </location>
</feature>
<comment type="caution">
    <text evidence="2">The sequence shown here is derived from an EMBL/GenBank/DDBJ whole genome shotgun (WGS) entry which is preliminary data.</text>
</comment>
<organism evidence="2 3">
    <name type="scientific">Mobilicoccus caccae</name>
    <dbReference type="NCBI Taxonomy" id="1859295"/>
    <lineage>
        <taxon>Bacteria</taxon>
        <taxon>Bacillati</taxon>
        <taxon>Actinomycetota</taxon>
        <taxon>Actinomycetes</taxon>
        <taxon>Micrococcales</taxon>
        <taxon>Dermatophilaceae</taxon>
        <taxon>Mobilicoccus</taxon>
    </lineage>
</organism>
<feature type="compositionally biased region" description="Basic and acidic residues" evidence="1">
    <location>
        <begin position="258"/>
        <end position="276"/>
    </location>
</feature>
<feature type="region of interest" description="Disordered" evidence="1">
    <location>
        <begin position="316"/>
        <end position="367"/>
    </location>
</feature>
<keyword evidence="3" id="KW-1185">Reference proteome</keyword>
<proteinExistence type="predicted"/>
<evidence type="ECO:0000313" key="3">
    <source>
        <dbReference type="Proteomes" id="UP001157126"/>
    </source>
</evidence>
<dbReference type="Proteomes" id="UP001157126">
    <property type="component" value="Unassembled WGS sequence"/>
</dbReference>
<accession>A0ABQ6IW27</accession>
<evidence type="ECO:0000313" key="2">
    <source>
        <dbReference type="EMBL" id="GMA42117.1"/>
    </source>
</evidence>
<reference evidence="3" key="1">
    <citation type="journal article" date="2019" name="Int. J. Syst. Evol. Microbiol.">
        <title>The Global Catalogue of Microorganisms (GCM) 10K type strain sequencing project: providing services to taxonomists for standard genome sequencing and annotation.</title>
        <authorList>
            <consortium name="The Broad Institute Genomics Platform"/>
            <consortium name="The Broad Institute Genome Sequencing Center for Infectious Disease"/>
            <person name="Wu L."/>
            <person name="Ma J."/>
        </authorList>
    </citation>
    <scope>NUCLEOTIDE SEQUENCE [LARGE SCALE GENOMIC DNA]</scope>
    <source>
        <strain evidence="3">NBRC 113072</strain>
    </source>
</reference>
<sequence>MLVVDLADDLLDEVLQRHDPGGASVLVDDDGELQPGFAQAAQQRVEGHRLRHDRCVDEDVRDRQLSAVAQRDADGLLDVDQARDVVDVLAHHRKPRVPRADRGVEDGLHRLLGVQELHLRAGLHHLAGREATELDGAGEEFRGRLVQGPLLPRAARDRLQLLGRACLREFLGGFEPEHAHDAVGAVVEELDGPPEDGHEHRVRPDDELGHAHRLGDAPVLGDELAEHHLAERGDDERRTEREAGGGGARVVEGAEGGTEQRGDRGFGDEADHQARHGDAELRSGELARQGPEVSHHPCRARVTGVGLTLHRPLVDGEIRELDRDEEGVESDEEDDAAGQDPGRSHGPRVRNHDVGARTPVKAPVLLV</sequence>
<evidence type="ECO:0000256" key="1">
    <source>
        <dbReference type="SAM" id="MobiDB-lite"/>
    </source>
</evidence>
<name>A0ABQ6IW27_9MICO</name>
<dbReference type="EMBL" id="BSUO01000001">
    <property type="protein sequence ID" value="GMA42117.1"/>
    <property type="molecule type" value="Genomic_DNA"/>
</dbReference>
<feature type="region of interest" description="Disordered" evidence="1">
    <location>
        <begin position="228"/>
        <end position="276"/>
    </location>
</feature>
<feature type="compositionally biased region" description="Basic and acidic residues" evidence="1">
    <location>
        <begin position="228"/>
        <end position="243"/>
    </location>
</feature>
<gene>
    <name evidence="2" type="ORF">GCM10025883_41620</name>
</gene>